<feature type="compositionally biased region" description="Basic and acidic residues" evidence="1">
    <location>
        <begin position="110"/>
        <end position="127"/>
    </location>
</feature>
<proteinExistence type="predicted"/>
<dbReference type="RefSeq" id="XP_009690862.1">
    <property type="nucleotide sequence ID" value="XM_009692567.1"/>
</dbReference>
<dbReference type="AlphaFoldDB" id="J4C3J7"/>
<organism evidence="2 3">
    <name type="scientific">Theileria orientalis strain Shintoku</name>
    <dbReference type="NCBI Taxonomy" id="869250"/>
    <lineage>
        <taxon>Eukaryota</taxon>
        <taxon>Sar</taxon>
        <taxon>Alveolata</taxon>
        <taxon>Apicomplexa</taxon>
        <taxon>Aconoidasida</taxon>
        <taxon>Piroplasmida</taxon>
        <taxon>Theileriidae</taxon>
        <taxon>Theileria</taxon>
    </lineage>
</organism>
<dbReference type="OrthoDB" id="10394443at2759"/>
<evidence type="ECO:0000256" key="1">
    <source>
        <dbReference type="SAM" id="MobiDB-lite"/>
    </source>
</evidence>
<dbReference type="GeneID" id="20714932"/>
<feature type="compositionally biased region" description="Basic residues" evidence="1">
    <location>
        <begin position="281"/>
        <end position="291"/>
    </location>
</feature>
<gene>
    <name evidence="2" type="ORF">TOT_020000816</name>
</gene>
<evidence type="ECO:0000313" key="3">
    <source>
        <dbReference type="Proteomes" id="UP000003786"/>
    </source>
</evidence>
<sequence>MSTMKVHVVKGVNSYTGDLLKKQNRNINRRREVNFNVDSLTEHERSSSRAKSFAIYKPPTKFKSESTDKSKSKTNKVEFDPVVRTKDGVNEVFATKLELSDEDEFAEKYQKFDDEVEVQKGSDGARDEDSDAEADLAVPGYGFADQDAFDLEAGNDDAEDQHDNDREGGEYVEDILGGDVPSPHDNREKAESVTFEDVFNSDDREKSTDNCDREDNDEEAWGYNFSSNRDREDDASVSTASARGSANVFQKFRDKVKETYDRSGFKEMHKKNMEVLRKQFKSVLGRKKGRSRSQSSEDTGSGSSEYWESKADTNFDRADFAPKPYGFGANRSHAKVLNYESDDDAKKRCCCC</sequence>
<dbReference type="eggNOG" id="ENOG502QWX3">
    <property type="taxonomic scope" value="Eukaryota"/>
</dbReference>
<feature type="compositionally biased region" description="Acidic residues" evidence="1">
    <location>
        <begin position="147"/>
        <end position="160"/>
    </location>
</feature>
<protein>
    <submittedName>
        <fullName evidence="2">Uncharacterized protein</fullName>
    </submittedName>
</protein>
<feature type="compositionally biased region" description="Basic and acidic residues" evidence="1">
    <location>
        <begin position="201"/>
        <end position="213"/>
    </location>
</feature>
<dbReference type="EMBL" id="AP011947">
    <property type="protein sequence ID" value="BAM40561.1"/>
    <property type="molecule type" value="Genomic_DNA"/>
</dbReference>
<dbReference type="KEGG" id="tot:TOT_020000816"/>
<reference evidence="2 3" key="1">
    <citation type="journal article" date="2012" name="MBio">
        <title>Comparative genome analysis of three eukaryotic parasites with differing abilities to transform leukocytes reveals key mediators of Theileria-induced leukocyte transformation.</title>
        <authorList>
            <person name="Hayashida K."/>
            <person name="Hara Y."/>
            <person name="Abe T."/>
            <person name="Yamasaki C."/>
            <person name="Toyoda A."/>
            <person name="Kosuge T."/>
            <person name="Suzuki Y."/>
            <person name="Sato Y."/>
            <person name="Kawashima S."/>
            <person name="Katayama T."/>
            <person name="Wakaguri H."/>
            <person name="Inoue N."/>
            <person name="Homma K."/>
            <person name="Tada-Umezaki M."/>
            <person name="Yagi Y."/>
            <person name="Fujii Y."/>
            <person name="Habara T."/>
            <person name="Kanehisa M."/>
            <person name="Watanabe H."/>
            <person name="Ito K."/>
            <person name="Gojobori T."/>
            <person name="Sugawara H."/>
            <person name="Imanishi T."/>
            <person name="Weir W."/>
            <person name="Gardner M."/>
            <person name="Pain A."/>
            <person name="Shiels B."/>
            <person name="Hattori M."/>
            <person name="Nene V."/>
            <person name="Sugimoto C."/>
        </authorList>
    </citation>
    <scope>NUCLEOTIDE SEQUENCE [LARGE SCALE GENOMIC DNA]</scope>
    <source>
        <strain evidence="2 3">Shintoku</strain>
    </source>
</reference>
<accession>J4C3J7</accession>
<feature type="compositionally biased region" description="Basic and acidic residues" evidence="1">
    <location>
        <begin position="182"/>
        <end position="191"/>
    </location>
</feature>
<dbReference type="VEuPathDB" id="PiroplasmaDB:TOT_020000816"/>
<feature type="compositionally biased region" description="Low complexity" evidence="1">
    <location>
        <begin position="292"/>
        <end position="305"/>
    </location>
</feature>
<feature type="region of interest" description="Disordered" evidence="1">
    <location>
        <begin position="281"/>
        <end position="308"/>
    </location>
</feature>
<feature type="region of interest" description="Disordered" evidence="1">
    <location>
        <begin position="110"/>
        <end position="244"/>
    </location>
</feature>
<dbReference type="Proteomes" id="UP000003786">
    <property type="component" value="Chromosome 2"/>
</dbReference>
<name>J4C3J7_THEOR</name>
<evidence type="ECO:0000313" key="2">
    <source>
        <dbReference type="EMBL" id="BAM40561.1"/>
    </source>
</evidence>
<dbReference type="OMA" id="REFNTNI"/>
<keyword evidence="3" id="KW-1185">Reference proteome</keyword>